<dbReference type="EMBL" id="JABEZX010000010">
    <property type="protein sequence ID" value="MBA0568324.1"/>
    <property type="molecule type" value="Genomic_DNA"/>
</dbReference>
<feature type="domain" description="DUF4283" evidence="2">
    <location>
        <begin position="112"/>
        <end position="193"/>
    </location>
</feature>
<accession>A0A7J8MUN3</accession>
<reference evidence="3 4" key="1">
    <citation type="journal article" date="2019" name="Genome Biol. Evol.">
        <title>Insights into the evolution of the New World diploid cottons (Gossypium, subgenus Houzingenia) based on genome sequencing.</title>
        <authorList>
            <person name="Grover C.E."/>
            <person name="Arick M.A. 2nd"/>
            <person name="Thrash A."/>
            <person name="Conover J.L."/>
            <person name="Sanders W.S."/>
            <person name="Peterson D.G."/>
            <person name="Frelichowski J.E."/>
            <person name="Scheffler J.A."/>
            <person name="Scheffler B.E."/>
            <person name="Wendel J.F."/>
        </authorList>
    </citation>
    <scope>NUCLEOTIDE SEQUENCE [LARGE SCALE GENOMIC DNA]</scope>
    <source>
        <strain evidence="3">157</strain>
        <tissue evidence="3">Leaf</tissue>
    </source>
</reference>
<dbReference type="PANTHER" id="PTHR31286:SF173">
    <property type="entry name" value="DUF4283 DOMAIN-CONTAINING PROTEIN"/>
    <property type="match status" value="1"/>
</dbReference>
<sequence length="407" mass="45911">MLSSSSVSNVDNNGEGDSLPEDSITKKVRFKESNVNLEDVMVVEDSNTKKVRFKESDVIPEDVMVVESSPTPSLSWKDMLAGKDTPDVKKSVVDGVLSIDFSERVYQHLEKEMSTSVVLKMLGRKLRITTLHTRLYGTWKPSKLFQLMDIENGYFLAKFQSTYDYDKILSQGPWVIFGHYLTVQPWTIDFNPSKVTKLDFKTDSKARGRYACMAIYVNLGRPLVSKIFINGSLQRIEYENLPEARNPKTNTHLKDHNKVGLKLGLVPQVPSPANQQNGFVADHVKMDTLISFQKQAEYVVHFNPTFEESSFVNVAVKEGVLEAKNHLAVVLKNSSTLEPVSNEIGGCASDKFLRAFREYNNQYKHDIISLLEPRINGVKTNTIIAKLGWDKSHRVEAVEFSGGIWIG</sequence>
<dbReference type="Pfam" id="PF14111">
    <property type="entry name" value="DUF4283"/>
    <property type="match status" value="1"/>
</dbReference>
<evidence type="ECO:0000313" key="4">
    <source>
        <dbReference type="Proteomes" id="UP000593572"/>
    </source>
</evidence>
<gene>
    <name evidence="3" type="ORF">Golob_005827</name>
</gene>
<evidence type="ECO:0000256" key="1">
    <source>
        <dbReference type="SAM" id="MobiDB-lite"/>
    </source>
</evidence>
<keyword evidence="4" id="KW-1185">Reference proteome</keyword>
<feature type="compositionally biased region" description="Low complexity" evidence="1">
    <location>
        <begin position="1"/>
        <end position="13"/>
    </location>
</feature>
<dbReference type="InterPro" id="IPR040256">
    <property type="entry name" value="At4g02000-like"/>
</dbReference>
<evidence type="ECO:0000259" key="2">
    <source>
        <dbReference type="Pfam" id="PF14111"/>
    </source>
</evidence>
<proteinExistence type="predicted"/>
<protein>
    <recommendedName>
        <fullName evidence="2">DUF4283 domain-containing protein</fullName>
    </recommendedName>
</protein>
<evidence type="ECO:0000313" key="3">
    <source>
        <dbReference type="EMBL" id="MBA0568324.1"/>
    </source>
</evidence>
<dbReference type="PANTHER" id="PTHR31286">
    <property type="entry name" value="GLYCINE-RICH CELL WALL STRUCTURAL PROTEIN 1.8-LIKE"/>
    <property type="match status" value="1"/>
</dbReference>
<dbReference type="InterPro" id="IPR025558">
    <property type="entry name" value="DUF4283"/>
</dbReference>
<name>A0A7J8MUN3_9ROSI</name>
<dbReference type="AlphaFoldDB" id="A0A7J8MUN3"/>
<comment type="caution">
    <text evidence="3">The sequence shown here is derived from an EMBL/GenBank/DDBJ whole genome shotgun (WGS) entry which is preliminary data.</text>
</comment>
<dbReference type="Proteomes" id="UP000593572">
    <property type="component" value="Unassembled WGS sequence"/>
</dbReference>
<feature type="region of interest" description="Disordered" evidence="1">
    <location>
        <begin position="1"/>
        <end position="25"/>
    </location>
</feature>
<organism evidence="3 4">
    <name type="scientific">Gossypium lobatum</name>
    <dbReference type="NCBI Taxonomy" id="34289"/>
    <lineage>
        <taxon>Eukaryota</taxon>
        <taxon>Viridiplantae</taxon>
        <taxon>Streptophyta</taxon>
        <taxon>Embryophyta</taxon>
        <taxon>Tracheophyta</taxon>
        <taxon>Spermatophyta</taxon>
        <taxon>Magnoliopsida</taxon>
        <taxon>eudicotyledons</taxon>
        <taxon>Gunneridae</taxon>
        <taxon>Pentapetalae</taxon>
        <taxon>rosids</taxon>
        <taxon>malvids</taxon>
        <taxon>Malvales</taxon>
        <taxon>Malvaceae</taxon>
        <taxon>Malvoideae</taxon>
        <taxon>Gossypium</taxon>
    </lineage>
</organism>